<dbReference type="Pfam" id="PF01869">
    <property type="entry name" value="BcrAD_BadFG"/>
    <property type="match status" value="1"/>
</dbReference>
<evidence type="ECO:0000313" key="6">
    <source>
        <dbReference type="EMBL" id="XBX74075.1"/>
    </source>
</evidence>
<dbReference type="EMBL" id="CP158367">
    <property type="protein sequence ID" value="XBX74075.1"/>
    <property type="molecule type" value="Genomic_DNA"/>
</dbReference>
<dbReference type="GO" id="GO:0046872">
    <property type="term" value="F:metal ion binding"/>
    <property type="evidence" value="ECO:0007669"/>
    <property type="project" value="UniProtKB-KW"/>
</dbReference>
<dbReference type="InterPro" id="IPR002731">
    <property type="entry name" value="ATPase_BadF"/>
</dbReference>
<comment type="cofactor">
    <cofactor evidence="1">
        <name>[4Fe-4S] cluster</name>
        <dbReference type="ChEBI" id="CHEBI:49883"/>
    </cofactor>
</comment>
<name>A0AAU7VJD2_9FIRM</name>
<evidence type="ECO:0000259" key="5">
    <source>
        <dbReference type="Pfam" id="PF01869"/>
    </source>
</evidence>
<dbReference type="GO" id="GO:0051536">
    <property type="term" value="F:iron-sulfur cluster binding"/>
    <property type="evidence" value="ECO:0007669"/>
    <property type="project" value="UniProtKB-KW"/>
</dbReference>
<dbReference type="SUPFAM" id="SSF53067">
    <property type="entry name" value="Actin-like ATPase domain"/>
    <property type="match status" value="1"/>
</dbReference>
<dbReference type="InterPro" id="IPR043129">
    <property type="entry name" value="ATPase_NBD"/>
</dbReference>
<organism evidence="6">
    <name type="scientific">Proteinivorax tanatarense</name>
    <dbReference type="NCBI Taxonomy" id="1260629"/>
    <lineage>
        <taxon>Bacteria</taxon>
        <taxon>Bacillati</taxon>
        <taxon>Bacillota</taxon>
        <taxon>Clostridia</taxon>
        <taxon>Eubacteriales</taxon>
        <taxon>Proteinivoracaceae</taxon>
        <taxon>Proteinivorax</taxon>
    </lineage>
</organism>
<protein>
    <submittedName>
        <fullName evidence="6">Acyl-CoA dehydratase activase</fullName>
    </submittedName>
</protein>
<dbReference type="NCBIfam" id="TIGR00241">
    <property type="entry name" value="CoA_E_activ"/>
    <property type="match status" value="1"/>
</dbReference>
<dbReference type="AlphaFoldDB" id="A0AAU7VJD2"/>
<reference evidence="6" key="2">
    <citation type="submission" date="2024-06" db="EMBL/GenBank/DDBJ databases">
        <authorList>
            <person name="Petrova K.O."/>
            <person name="Toshchakov S.V."/>
            <person name="Boltjanskaja Y.V."/>
            <person name="Kevbrin V."/>
        </authorList>
    </citation>
    <scope>NUCLEOTIDE SEQUENCE</scope>
    <source>
        <strain evidence="6">Z-910T</strain>
    </source>
</reference>
<dbReference type="PANTHER" id="PTHR32329">
    <property type="entry name" value="BIFUNCTIONAL PROTEIN [INCLUDES 2-HYDROXYACYL-COA DEHYDRATASE (N-TER) AND ITS ACTIVATOR DOMAIN (C_TERM)-RELATED"/>
    <property type="match status" value="1"/>
</dbReference>
<proteinExistence type="predicted"/>
<dbReference type="Gene3D" id="3.30.420.40">
    <property type="match status" value="2"/>
</dbReference>
<dbReference type="PANTHER" id="PTHR32329:SF2">
    <property type="entry name" value="BIFUNCTIONAL PROTEIN [INCLUDES 2-HYDROXYACYL-COA DEHYDRATASE (N-TER) AND ITS ACTIVATOR DOMAIN (C_TERM)"/>
    <property type="match status" value="1"/>
</dbReference>
<evidence type="ECO:0000256" key="3">
    <source>
        <dbReference type="ARBA" id="ARBA00023004"/>
    </source>
</evidence>
<evidence type="ECO:0000256" key="2">
    <source>
        <dbReference type="ARBA" id="ARBA00022723"/>
    </source>
</evidence>
<reference evidence="6" key="1">
    <citation type="journal article" date="2013" name="Extremophiles">
        <title>Proteinivorax tanatarense gen. nov., sp. nov., an anaerobic, haloalkaliphilic, proteolytic bacterium isolated from a decaying algal bloom, and proposal of Proteinivoraceae fam. nov.</title>
        <authorList>
            <person name="Kevbrin V."/>
            <person name="Boltyanskaya Y."/>
            <person name="Zhilina T."/>
            <person name="Kolganova T."/>
            <person name="Lavrentjeva E."/>
            <person name="Kuznetsov B."/>
        </authorList>
    </citation>
    <scope>NUCLEOTIDE SEQUENCE</scope>
    <source>
        <strain evidence="6">Z-910T</strain>
    </source>
</reference>
<accession>A0AAU7VJD2</accession>
<gene>
    <name evidence="6" type="ORF">PRVXT_002097</name>
</gene>
<dbReference type="RefSeq" id="WP_350342833.1">
    <property type="nucleotide sequence ID" value="NZ_CP158367.1"/>
</dbReference>
<feature type="domain" description="ATPase BadF/BadG/BcrA/BcrD type" evidence="5">
    <location>
        <begin position="4"/>
        <end position="250"/>
    </location>
</feature>
<dbReference type="CDD" id="cd24036">
    <property type="entry name" value="ASKHA_NBD_BcrAD_BadFG_HgdC_HadI"/>
    <property type="match status" value="1"/>
</dbReference>
<dbReference type="InterPro" id="IPR051805">
    <property type="entry name" value="Dehydratase_Activator_Redct"/>
</dbReference>
<evidence type="ECO:0000256" key="1">
    <source>
        <dbReference type="ARBA" id="ARBA00001966"/>
    </source>
</evidence>
<keyword evidence="4" id="KW-0411">Iron-sulfur</keyword>
<keyword evidence="2" id="KW-0479">Metal-binding</keyword>
<evidence type="ECO:0000256" key="4">
    <source>
        <dbReference type="ARBA" id="ARBA00023014"/>
    </source>
</evidence>
<keyword evidence="3" id="KW-0408">Iron</keyword>
<sequence>MYTVGIDVGSAAIKIVVYDGETYRYAIEPTGWSPKSNGEKVYKKFLIENNISSSKVKRIIATGYGGRRLDFVDEYKSEITCHGKGCHYLCSDIRGVIDIGGQDSKAILLNEKGKVLDFNLNDKCAAGTGRFLQVTTNALDLDMDQIDCLAKDSSPLSIDNMCAVFAETEVLNLLVQGAKKDEILAGLLKSIALRVGSLAGKANLQGKIAFCGGVAQSQVLRRMVKEYCNLNIITLKNPQITGALGAAVLGFK</sequence>
<dbReference type="InterPro" id="IPR008275">
    <property type="entry name" value="CoA_E_activase_dom"/>
</dbReference>